<keyword evidence="14" id="KW-1185">Reference proteome</keyword>
<feature type="domain" description="C2H2-type" evidence="12">
    <location>
        <begin position="320"/>
        <end position="347"/>
    </location>
</feature>
<dbReference type="Pfam" id="PF13894">
    <property type="entry name" value="zf-C2H2_4"/>
    <property type="match status" value="2"/>
</dbReference>
<evidence type="ECO:0000313" key="13">
    <source>
        <dbReference type="EnsemblMetazoa" id="ADIR002004-PA"/>
    </source>
</evidence>
<dbReference type="FunFam" id="3.30.160.60:FF:001289">
    <property type="entry name" value="Zinc finger protein 574"/>
    <property type="match status" value="1"/>
</dbReference>
<feature type="domain" description="C2H2-type" evidence="12">
    <location>
        <begin position="218"/>
        <end position="245"/>
    </location>
</feature>
<evidence type="ECO:0000256" key="10">
    <source>
        <dbReference type="PROSITE-ProRule" id="PRU00042"/>
    </source>
</evidence>
<dbReference type="InterPro" id="IPR036236">
    <property type="entry name" value="Znf_C2H2_sf"/>
</dbReference>
<proteinExistence type="predicted"/>
<keyword evidence="4 10" id="KW-0863">Zinc-finger</keyword>
<evidence type="ECO:0000256" key="9">
    <source>
        <dbReference type="ARBA" id="ARBA00023242"/>
    </source>
</evidence>
<reference evidence="13" key="2">
    <citation type="submission" date="2020-05" db="UniProtKB">
        <authorList>
            <consortium name="EnsemblMetazoa"/>
        </authorList>
    </citation>
    <scope>IDENTIFICATION</scope>
    <source>
        <strain evidence="13">WRAIR2</strain>
    </source>
</reference>
<dbReference type="GO" id="GO:0006357">
    <property type="term" value="P:regulation of transcription by RNA polymerase II"/>
    <property type="evidence" value="ECO:0007669"/>
    <property type="project" value="UniProtKB-ARBA"/>
</dbReference>
<dbReference type="VEuPathDB" id="VectorBase:ADIR002004"/>
<evidence type="ECO:0000256" key="4">
    <source>
        <dbReference type="ARBA" id="ARBA00022771"/>
    </source>
</evidence>
<keyword evidence="3" id="KW-0677">Repeat</keyword>
<dbReference type="AlphaFoldDB" id="A0A182N2Z2"/>
<evidence type="ECO:0000259" key="12">
    <source>
        <dbReference type="PROSITE" id="PS50157"/>
    </source>
</evidence>
<dbReference type="PROSITE" id="PS00028">
    <property type="entry name" value="ZINC_FINGER_C2H2_1"/>
    <property type="match status" value="6"/>
</dbReference>
<dbReference type="GO" id="GO:0005634">
    <property type="term" value="C:nucleus"/>
    <property type="evidence" value="ECO:0007669"/>
    <property type="project" value="UniProtKB-SubCell"/>
</dbReference>
<dbReference type="PROSITE" id="PS50157">
    <property type="entry name" value="ZINC_FINGER_C2H2_2"/>
    <property type="match status" value="6"/>
</dbReference>
<evidence type="ECO:0000256" key="3">
    <source>
        <dbReference type="ARBA" id="ARBA00022737"/>
    </source>
</evidence>
<dbReference type="FunFam" id="3.30.160.60:FF:000100">
    <property type="entry name" value="Zinc finger 45-like"/>
    <property type="match status" value="2"/>
</dbReference>
<evidence type="ECO:0000256" key="7">
    <source>
        <dbReference type="ARBA" id="ARBA00023125"/>
    </source>
</evidence>
<dbReference type="Gene3D" id="3.30.160.60">
    <property type="entry name" value="Classic Zinc Finger"/>
    <property type="match status" value="6"/>
</dbReference>
<dbReference type="InterPro" id="IPR013087">
    <property type="entry name" value="Znf_C2H2_type"/>
</dbReference>
<organism evidence="13 14">
    <name type="scientific">Anopheles dirus</name>
    <dbReference type="NCBI Taxonomy" id="7168"/>
    <lineage>
        <taxon>Eukaryota</taxon>
        <taxon>Metazoa</taxon>
        <taxon>Ecdysozoa</taxon>
        <taxon>Arthropoda</taxon>
        <taxon>Hexapoda</taxon>
        <taxon>Insecta</taxon>
        <taxon>Pterygota</taxon>
        <taxon>Neoptera</taxon>
        <taxon>Endopterygota</taxon>
        <taxon>Diptera</taxon>
        <taxon>Nematocera</taxon>
        <taxon>Culicoidea</taxon>
        <taxon>Culicidae</taxon>
        <taxon>Anophelinae</taxon>
        <taxon>Anopheles</taxon>
    </lineage>
</organism>
<feature type="domain" description="C2H2-type" evidence="12">
    <location>
        <begin position="133"/>
        <end position="160"/>
    </location>
</feature>
<evidence type="ECO:0000256" key="11">
    <source>
        <dbReference type="SAM" id="MobiDB-lite"/>
    </source>
</evidence>
<dbReference type="PANTHER" id="PTHR16515">
    <property type="entry name" value="PR DOMAIN ZINC FINGER PROTEIN"/>
    <property type="match status" value="1"/>
</dbReference>
<dbReference type="SMART" id="SM00355">
    <property type="entry name" value="ZnF_C2H2"/>
    <property type="match status" value="6"/>
</dbReference>
<dbReference type="PANTHER" id="PTHR16515:SF49">
    <property type="entry name" value="GASTRULA ZINC FINGER PROTEIN XLCGF49.1-LIKE-RELATED"/>
    <property type="match status" value="1"/>
</dbReference>
<feature type="region of interest" description="Disordered" evidence="11">
    <location>
        <begin position="238"/>
        <end position="284"/>
    </location>
</feature>
<feature type="domain" description="C2H2-type" evidence="12">
    <location>
        <begin position="291"/>
        <end position="319"/>
    </location>
</feature>
<dbReference type="GO" id="GO:0003677">
    <property type="term" value="F:DNA binding"/>
    <property type="evidence" value="ECO:0007669"/>
    <property type="project" value="UniProtKB-KW"/>
</dbReference>
<dbReference type="Pfam" id="PF00096">
    <property type="entry name" value="zf-C2H2"/>
    <property type="match status" value="3"/>
</dbReference>
<evidence type="ECO:0000256" key="5">
    <source>
        <dbReference type="ARBA" id="ARBA00022833"/>
    </source>
</evidence>
<evidence type="ECO:0000256" key="1">
    <source>
        <dbReference type="ARBA" id="ARBA00004123"/>
    </source>
</evidence>
<keyword evidence="8" id="KW-0804">Transcription</keyword>
<dbReference type="Proteomes" id="UP000075884">
    <property type="component" value="Unassembled WGS sequence"/>
</dbReference>
<reference evidence="14" key="1">
    <citation type="submission" date="2013-03" db="EMBL/GenBank/DDBJ databases">
        <title>The Genome Sequence of Anopheles dirus WRAIR2.</title>
        <authorList>
            <consortium name="The Broad Institute Genomics Platform"/>
            <person name="Neafsey D.E."/>
            <person name="Walton C."/>
            <person name="Walker B."/>
            <person name="Young S.K."/>
            <person name="Zeng Q."/>
            <person name="Gargeya S."/>
            <person name="Fitzgerald M."/>
            <person name="Haas B."/>
            <person name="Abouelleil A."/>
            <person name="Allen A.W."/>
            <person name="Alvarado L."/>
            <person name="Arachchi H.M."/>
            <person name="Berlin A.M."/>
            <person name="Chapman S.B."/>
            <person name="Gainer-Dewar J."/>
            <person name="Goldberg J."/>
            <person name="Griggs A."/>
            <person name="Gujja S."/>
            <person name="Hansen M."/>
            <person name="Howarth C."/>
            <person name="Imamovic A."/>
            <person name="Ireland A."/>
            <person name="Larimer J."/>
            <person name="McCowan C."/>
            <person name="Murphy C."/>
            <person name="Pearson M."/>
            <person name="Poon T.W."/>
            <person name="Priest M."/>
            <person name="Roberts A."/>
            <person name="Saif S."/>
            <person name="Shea T."/>
            <person name="Sisk P."/>
            <person name="Sykes S."/>
            <person name="Wortman J."/>
            <person name="Nusbaum C."/>
            <person name="Birren B."/>
        </authorList>
    </citation>
    <scope>NUCLEOTIDE SEQUENCE [LARGE SCALE GENOMIC DNA]</scope>
    <source>
        <strain evidence="14">WRAIR2</strain>
    </source>
</reference>
<sequence length="350" mass="41083">MQACDRIHDFESFKLNYKHHLELKNDDGSEWRCAETSEKVFLYVCDDGVPPAQSSSLDLDMARLTITIDRQLNVQFSSKNERVPIFLNDGERLNYYSQLNMCMCVLTEPSYEEEYLQEDDAVNEPKTQQAGKYRCSYCQKSFHRPVRWQQHENAHSGARPFVCRVCSRAFSSSSTLQAHAKLHDGVRTHRCPDCDRTFHRSTNLKLHYRTVHLKEKPYTCPICYRPYTDRTCLKRHIERHSEQNSTKVSKRGTGSAAIKAPDKESNRLPSAVHRAERKTERRKRNTLPKKYACELCGQSFARRRNVEFHMRYTHTGIKPHKCELCGKQYTDITSFKRHIREHSEQVERCQ</sequence>
<comment type="subcellular location">
    <subcellularLocation>
        <location evidence="1">Nucleus</location>
    </subcellularLocation>
</comment>
<keyword evidence="7" id="KW-0238">DNA-binding</keyword>
<feature type="domain" description="C2H2-type" evidence="12">
    <location>
        <begin position="161"/>
        <end position="188"/>
    </location>
</feature>
<dbReference type="STRING" id="7168.A0A182N2Z2"/>
<feature type="domain" description="C2H2-type" evidence="12">
    <location>
        <begin position="189"/>
        <end position="217"/>
    </location>
</feature>
<name>A0A182N2Z2_9DIPT</name>
<dbReference type="SUPFAM" id="SSF57667">
    <property type="entry name" value="beta-beta-alpha zinc fingers"/>
    <property type="match status" value="3"/>
</dbReference>
<keyword evidence="5" id="KW-0862">Zinc</keyword>
<keyword evidence="6" id="KW-0805">Transcription regulation</keyword>
<dbReference type="GO" id="GO:0008270">
    <property type="term" value="F:zinc ion binding"/>
    <property type="evidence" value="ECO:0007669"/>
    <property type="project" value="UniProtKB-KW"/>
</dbReference>
<dbReference type="FunFam" id="3.30.160.60:FF:000446">
    <property type="entry name" value="Zinc finger protein"/>
    <property type="match status" value="1"/>
</dbReference>
<evidence type="ECO:0000313" key="14">
    <source>
        <dbReference type="Proteomes" id="UP000075884"/>
    </source>
</evidence>
<evidence type="ECO:0000256" key="6">
    <source>
        <dbReference type="ARBA" id="ARBA00023015"/>
    </source>
</evidence>
<dbReference type="EnsemblMetazoa" id="ADIR002004-RA">
    <property type="protein sequence ID" value="ADIR002004-PA"/>
    <property type="gene ID" value="ADIR002004"/>
</dbReference>
<keyword evidence="9" id="KW-0539">Nucleus</keyword>
<accession>A0A182N2Z2</accession>
<evidence type="ECO:0000256" key="8">
    <source>
        <dbReference type="ARBA" id="ARBA00023163"/>
    </source>
</evidence>
<keyword evidence="2" id="KW-0479">Metal-binding</keyword>
<dbReference type="InterPro" id="IPR050331">
    <property type="entry name" value="Zinc_finger"/>
</dbReference>
<evidence type="ECO:0000256" key="2">
    <source>
        <dbReference type="ARBA" id="ARBA00022723"/>
    </source>
</evidence>
<protein>
    <recommendedName>
        <fullName evidence="12">C2H2-type domain-containing protein</fullName>
    </recommendedName>
</protein>